<dbReference type="HOGENOM" id="CLU_2946891_0_0_10"/>
<accession>U2DYJ5</accession>
<proteinExistence type="predicted"/>
<protein>
    <submittedName>
        <fullName evidence="1">Uncharacterized protein</fullName>
    </submittedName>
</protein>
<organism evidence="1 2">
    <name type="scientific">Bacteroides pyogenes F0041</name>
    <dbReference type="NCBI Taxonomy" id="1321819"/>
    <lineage>
        <taxon>Bacteria</taxon>
        <taxon>Pseudomonadati</taxon>
        <taxon>Bacteroidota</taxon>
        <taxon>Bacteroidia</taxon>
        <taxon>Bacteroidales</taxon>
        <taxon>Bacteroidaceae</taxon>
        <taxon>Bacteroides</taxon>
    </lineage>
</organism>
<dbReference type="EMBL" id="AWSV01000050">
    <property type="protein sequence ID" value="ERI86757.1"/>
    <property type="molecule type" value="Genomic_DNA"/>
</dbReference>
<dbReference type="Proteomes" id="UP000016496">
    <property type="component" value="Unassembled WGS sequence"/>
</dbReference>
<dbReference type="PATRIC" id="fig|1321819.3.peg.725"/>
<comment type="caution">
    <text evidence="1">The sequence shown here is derived from an EMBL/GenBank/DDBJ whole genome shotgun (WGS) entry which is preliminary data.</text>
</comment>
<name>U2DYJ5_9BACE</name>
<dbReference type="AlphaFoldDB" id="U2DYJ5"/>
<gene>
    <name evidence="1" type="ORF">HMPREF1981_00785</name>
</gene>
<sequence length="59" mass="6888">QVVAMQGNKRMKKIMKEKNQVLPDEVLSKEFLSQFKTESDVSKFLKQLHAQVLESLLRI</sequence>
<evidence type="ECO:0000313" key="1">
    <source>
        <dbReference type="EMBL" id="ERI86757.1"/>
    </source>
</evidence>
<feature type="non-terminal residue" evidence="1">
    <location>
        <position position="1"/>
    </location>
</feature>
<reference evidence="1 2" key="1">
    <citation type="submission" date="2013-08" db="EMBL/GenBank/DDBJ databases">
        <authorList>
            <person name="Weinstock G."/>
            <person name="Sodergren E."/>
            <person name="Wylie T."/>
            <person name="Fulton L."/>
            <person name="Fulton R."/>
            <person name="Fronick C."/>
            <person name="O'Laughlin M."/>
            <person name="Godfrey J."/>
            <person name="Miner T."/>
            <person name="Herter B."/>
            <person name="Appelbaum E."/>
            <person name="Cordes M."/>
            <person name="Lek S."/>
            <person name="Wollam A."/>
            <person name="Pepin K.H."/>
            <person name="Palsikar V.B."/>
            <person name="Mitreva M."/>
            <person name="Wilson R.K."/>
        </authorList>
    </citation>
    <scope>NUCLEOTIDE SEQUENCE [LARGE SCALE GENOMIC DNA]</scope>
    <source>
        <strain evidence="1 2">F0041</strain>
    </source>
</reference>
<evidence type="ECO:0000313" key="2">
    <source>
        <dbReference type="Proteomes" id="UP000016496"/>
    </source>
</evidence>